<evidence type="ECO:0000256" key="1">
    <source>
        <dbReference type="ARBA" id="ARBA00006484"/>
    </source>
</evidence>
<sequence length="251" mass="24879">MVTSVLIAGGASGIGAATAARLRAAGADVHVADIDAAGAAEVVKALDAHPGSGTASHVDLATADGPAQAVADAVGAHGRLDAIVFCAGLLVETELTNFSVSEWDRTMALNLRAPFLLTQAAAPHLAASPHGRVVLTGSTAAFRGGGGSFAYAASKGGLVALTRSLAVAMGPDGICVTCVCPGWIDTPFNDPYWKRVGGKDGGNVAALESRIPLGGQGVPDDVAAVVEFLVSPGSRYLTGQAVVVDGGLLAS</sequence>
<dbReference type="SMART" id="SM00822">
    <property type="entry name" value="PKS_KR"/>
    <property type="match status" value="1"/>
</dbReference>
<keyword evidence="2" id="KW-0560">Oxidoreductase</keyword>
<dbReference type="InterPro" id="IPR036291">
    <property type="entry name" value="NAD(P)-bd_dom_sf"/>
</dbReference>
<name>A0A4U3MQZ7_9ACTN</name>
<protein>
    <submittedName>
        <fullName evidence="4">SDR family oxidoreductase</fullName>
    </submittedName>
</protein>
<dbReference type="PRINTS" id="PR00080">
    <property type="entry name" value="SDRFAMILY"/>
</dbReference>
<dbReference type="Pfam" id="PF13561">
    <property type="entry name" value="adh_short_C2"/>
    <property type="match status" value="1"/>
</dbReference>
<dbReference type="EMBL" id="SZQA01000002">
    <property type="protein sequence ID" value="TKK90757.1"/>
    <property type="molecule type" value="Genomic_DNA"/>
</dbReference>
<dbReference type="Proteomes" id="UP000308705">
    <property type="component" value="Unassembled WGS sequence"/>
</dbReference>
<proteinExistence type="inferred from homology"/>
<evidence type="ECO:0000313" key="5">
    <source>
        <dbReference type="Proteomes" id="UP000308705"/>
    </source>
</evidence>
<gene>
    <name evidence="4" type="ORF">FDA94_03045</name>
</gene>
<feature type="domain" description="Ketoreductase" evidence="3">
    <location>
        <begin position="3"/>
        <end position="186"/>
    </location>
</feature>
<comment type="caution">
    <text evidence="4">The sequence shown here is derived from an EMBL/GenBank/DDBJ whole genome shotgun (WGS) entry which is preliminary data.</text>
</comment>
<dbReference type="Gene3D" id="3.40.50.720">
    <property type="entry name" value="NAD(P)-binding Rossmann-like Domain"/>
    <property type="match status" value="1"/>
</dbReference>
<evidence type="ECO:0000256" key="2">
    <source>
        <dbReference type="ARBA" id="ARBA00023002"/>
    </source>
</evidence>
<dbReference type="PANTHER" id="PTHR43477">
    <property type="entry name" value="DIHYDROANTICAPSIN 7-DEHYDROGENASE"/>
    <property type="match status" value="1"/>
</dbReference>
<dbReference type="GO" id="GO:0016491">
    <property type="term" value="F:oxidoreductase activity"/>
    <property type="evidence" value="ECO:0007669"/>
    <property type="project" value="UniProtKB-KW"/>
</dbReference>
<dbReference type="CDD" id="cd05233">
    <property type="entry name" value="SDR_c"/>
    <property type="match status" value="1"/>
</dbReference>
<dbReference type="PROSITE" id="PS00061">
    <property type="entry name" value="ADH_SHORT"/>
    <property type="match status" value="1"/>
</dbReference>
<reference evidence="4 5" key="1">
    <citation type="submission" date="2019-04" db="EMBL/GenBank/DDBJ databases">
        <title>Herbidospora sp. NEAU-GS14.nov., a novel actinomycete isolated from soil.</title>
        <authorList>
            <person name="Han L."/>
        </authorList>
    </citation>
    <scope>NUCLEOTIDE SEQUENCE [LARGE SCALE GENOMIC DNA]</scope>
    <source>
        <strain evidence="4 5">NEAU-GS14</strain>
    </source>
</reference>
<dbReference type="PANTHER" id="PTHR43477:SF1">
    <property type="entry name" value="DIHYDROANTICAPSIN 7-DEHYDROGENASE"/>
    <property type="match status" value="1"/>
</dbReference>
<dbReference type="PRINTS" id="PR00081">
    <property type="entry name" value="GDHRDH"/>
</dbReference>
<accession>A0A4U3MQZ7</accession>
<dbReference type="InterPro" id="IPR020904">
    <property type="entry name" value="Sc_DH/Rdtase_CS"/>
</dbReference>
<keyword evidence="5" id="KW-1185">Reference proteome</keyword>
<dbReference type="FunFam" id="3.40.50.720:FF:000084">
    <property type="entry name" value="Short-chain dehydrogenase reductase"/>
    <property type="match status" value="1"/>
</dbReference>
<comment type="similarity">
    <text evidence="1">Belongs to the short-chain dehydrogenases/reductases (SDR) family.</text>
</comment>
<dbReference type="SUPFAM" id="SSF51735">
    <property type="entry name" value="NAD(P)-binding Rossmann-fold domains"/>
    <property type="match status" value="1"/>
</dbReference>
<organism evidence="4 5">
    <name type="scientific">Herbidospora galbida</name>
    <dbReference type="NCBI Taxonomy" id="2575442"/>
    <lineage>
        <taxon>Bacteria</taxon>
        <taxon>Bacillati</taxon>
        <taxon>Actinomycetota</taxon>
        <taxon>Actinomycetes</taxon>
        <taxon>Streptosporangiales</taxon>
        <taxon>Streptosporangiaceae</taxon>
        <taxon>Herbidospora</taxon>
    </lineage>
</organism>
<dbReference type="InterPro" id="IPR051122">
    <property type="entry name" value="SDR_DHRS6-like"/>
</dbReference>
<dbReference type="OrthoDB" id="3458330at2"/>
<dbReference type="InterPro" id="IPR002347">
    <property type="entry name" value="SDR_fam"/>
</dbReference>
<evidence type="ECO:0000313" key="4">
    <source>
        <dbReference type="EMBL" id="TKK90757.1"/>
    </source>
</evidence>
<dbReference type="AlphaFoldDB" id="A0A4U3MQZ7"/>
<evidence type="ECO:0000259" key="3">
    <source>
        <dbReference type="SMART" id="SM00822"/>
    </source>
</evidence>
<dbReference type="InterPro" id="IPR057326">
    <property type="entry name" value="KR_dom"/>
</dbReference>